<dbReference type="SUPFAM" id="SSF51126">
    <property type="entry name" value="Pectin lyase-like"/>
    <property type="match status" value="1"/>
</dbReference>
<evidence type="ECO:0000256" key="9">
    <source>
        <dbReference type="ARBA" id="ARBA00023085"/>
    </source>
</evidence>
<reference evidence="15" key="1">
    <citation type="submission" date="2025-08" db="UniProtKB">
        <authorList>
            <consortium name="RefSeq"/>
        </authorList>
    </citation>
    <scope>IDENTIFICATION</scope>
</reference>
<keyword evidence="6" id="KW-0964">Secreted</keyword>
<comment type="catalytic activity">
    <reaction evidence="10 12">
        <text>[(1-&gt;4)-alpha-D-galacturonosyl methyl ester](n) + n H2O = [(1-&gt;4)-alpha-D-galacturonosyl](n) + n methanol + n H(+)</text>
        <dbReference type="Rhea" id="RHEA:22380"/>
        <dbReference type="Rhea" id="RHEA-COMP:14570"/>
        <dbReference type="Rhea" id="RHEA-COMP:14573"/>
        <dbReference type="ChEBI" id="CHEBI:15377"/>
        <dbReference type="ChEBI" id="CHEBI:15378"/>
        <dbReference type="ChEBI" id="CHEBI:17790"/>
        <dbReference type="ChEBI" id="CHEBI:140522"/>
        <dbReference type="ChEBI" id="CHEBI:140523"/>
        <dbReference type="EC" id="3.1.1.11"/>
    </reaction>
</comment>
<evidence type="ECO:0000256" key="12">
    <source>
        <dbReference type="RuleBase" id="RU000589"/>
    </source>
</evidence>
<comment type="pathway">
    <text evidence="2 12">Glycan metabolism; pectin degradation; 2-dehydro-3-deoxy-D-gluconate from pectin: step 1/5.</text>
</comment>
<accession>A0AB40BJC4</accession>
<comment type="similarity">
    <text evidence="3">Belongs to the pectinesterase family.</text>
</comment>
<evidence type="ECO:0000313" key="15">
    <source>
        <dbReference type="RefSeq" id="XP_039127510.1"/>
    </source>
</evidence>
<feature type="chain" id="PRO_5044043656" description="Pectinesterase" evidence="12">
    <location>
        <begin position="19"/>
        <end position="355"/>
    </location>
</feature>
<keyword evidence="9 12" id="KW-0063">Aspartyl esterase</keyword>
<dbReference type="FunFam" id="2.160.20.10:FF:000008">
    <property type="entry name" value="Pectinesterase"/>
    <property type="match status" value="1"/>
</dbReference>
<evidence type="ECO:0000259" key="13">
    <source>
        <dbReference type="Pfam" id="PF01095"/>
    </source>
</evidence>
<keyword evidence="8 12" id="KW-0378">Hydrolase</keyword>
<dbReference type="GO" id="GO:0030599">
    <property type="term" value="F:pectinesterase activity"/>
    <property type="evidence" value="ECO:0007669"/>
    <property type="project" value="UniProtKB-UniRule"/>
</dbReference>
<evidence type="ECO:0000313" key="14">
    <source>
        <dbReference type="Proteomes" id="UP001515500"/>
    </source>
</evidence>
<dbReference type="GO" id="GO:0045490">
    <property type="term" value="P:pectin catabolic process"/>
    <property type="evidence" value="ECO:0007669"/>
    <property type="project" value="UniProtKB-UniRule"/>
</dbReference>
<evidence type="ECO:0000256" key="11">
    <source>
        <dbReference type="PROSITE-ProRule" id="PRU10040"/>
    </source>
</evidence>
<dbReference type="InterPro" id="IPR000070">
    <property type="entry name" value="Pectinesterase_cat"/>
</dbReference>
<dbReference type="PANTHER" id="PTHR31321:SF126">
    <property type="entry name" value="PECTINESTERASE"/>
    <property type="match status" value="1"/>
</dbReference>
<dbReference type="Pfam" id="PF01095">
    <property type="entry name" value="Pectinesterase"/>
    <property type="match status" value="1"/>
</dbReference>
<evidence type="ECO:0000256" key="2">
    <source>
        <dbReference type="ARBA" id="ARBA00005184"/>
    </source>
</evidence>
<evidence type="ECO:0000256" key="7">
    <source>
        <dbReference type="ARBA" id="ARBA00022729"/>
    </source>
</evidence>
<evidence type="ECO:0000256" key="1">
    <source>
        <dbReference type="ARBA" id="ARBA00004191"/>
    </source>
</evidence>
<dbReference type="AlphaFoldDB" id="A0AB40BJC4"/>
<dbReference type="EC" id="3.1.1.11" evidence="4 12"/>
<organism evidence="14 15">
    <name type="scientific">Dioscorea cayennensis subsp. rotundata</name>
    <name type="common">White Guinea yam</name>
    <name type="synonym">Dioscorea rotundata</name>
    <dbReference type="NCBI Taxonomy" id="55577"/>
    <lineage>
        <taxon>Eukaryota</taxon>
        <taxon>Viridiplantae</taxon>
        <taxon>Streptophyta</taxon>
        <taxon>Embryophyta</taxon>
        <taxon>Tracheophyta</taxon>
        <taxon>Spermatophyta</taxon>
        <taxon>Magnoliopsida</taxon>
        <taxon>Liliopsida</taxon>
        <taxon>Dioscoreales</taxon>
        <taxon>Dioscoreaceae</taxon>
        <taxon>Dioscorea</taxon>
    </lineage>
</organism>
<evidence type="ECO:0000256" key="5">
    <source>
        <dbReference type="ARBA" id="ARBA00022512"/>
    </source>
</evidence>
<feature type="domain" description="Pectinesterase catalytic" evidence="13">
    <location>
        <begin position="61"/>
        <end position="343"/>
    </location>
</feature>
<dbReference type="Proteomes" id="UP001515500">
    <property type="component" value="Chromosome 6"/>
</dbReference>
<gene>
    <name evidence="15" type="primary">LOC120263612</name>
</gene>
<dbReference type="InterPro" id="IPR011050">
    <property type="entry name" value="Pectin_lyase_fold/virulence"/>
</dbReference>
<protein>
    <recommendedName>
        <fullName evidence="4 12">Pectinesterase</fullName>
        <ecNumber evidence="4 12">3.1.1.11</ecNumber>
    </recommendedName>
</protein>
<evidence type="ECO:0000256" key="8">
    <source>
        <dbReference type="ARBA" id="ARBA00022801"/>
    </source>
</evidence>
<evidence type="ECO:0000256" key="4">
    <source>
        <dbReference type="ARBA" id="ARBA00013229"/>
    </source>
</evidence>
<proteinExistence type="inferred from homology"/>
<keyword evidence="7 12" id="KW-0732">Signal</keyword>
<keyword evidence="14" id="KW-1185">Reference proteome</keyword>
<evidence type="ECO:0000256" key="6">
    <source>
        <dbReference type="ARBA" id="ARBA00022525"/>
    </source>
</evidence>
<dbReference type="RefSeq" id="XP_039127510.1">
    <property type="nucleotide sequence ID" value="XM_039271576.1"/>
</dbReference>
<dbReference type="PANTHER" id="PTHR31321">
    <property type="entry name" value="ACYL-COA THIOESTER HYDROLASE YBHC-RELATED"/>
    <property type="match status" value="1"/>
</dbReference>
<evidence type="ECO:0000256" key="3">
    <source>
        <dbReference type="ARBA" id="ARBA00008891"/>
    </source>
</evidence>
<feature type="active site" evidence="11">
    <location>
        <position position="213"/>
    </location>
</feature>
<comment type="subcellular location">
    <subcellularLocation>
        <location evidence="1">Secreted</location>
        <location evidence="1">Cell wall</location>
    </subcellularLocation>
</comment>
<dbReference type="Gene3D" id="2.160.20.10">
    <property type="entry name" value="Single-stranded right-handed beta-helix, Pectin lyase-like"/>
    <property type="match status" value="1"/>
</dbReference>
<dbReference type="GO" id="GO:0042545">
    <property type="term" value="P:cell wall modification"/>
    <property type="evidence" value="ECO:0007669"/>
    <property type="project" value="UniProtKB-UniRule"/>
</dbReference>
<dbReference type="GeneID" id="120263612"/>
<keyword evidence="5" id="KW-0134">Cell wall</keyword>
<evidence type="ECO:0000256" key="10">
    <source>
        <dbReference type="ARBA" id="ARBA00047928"/>
    </source>
</evidence>
<sequence length="355" mass="40075">MLTFITTILLFIHSTSIAVSTDTAIPANPKSINQWLLENTNPMRPQLDAQLAQAELYTRVITVNKYGKGDFKNITDAVNSIPVGNKVRTIIKIAPGIYYEKILIDFSKKFVTLYGDPNAMPRISFNGTAKFFKTYYSATVAVESDHFMACNIIFDNTAPRPIVGREGAQAVAMRITGQKAAFYNCRFYGHQDTLLDHSGTHFFKDCFIRGSTDFIFGRGQSIYLNCELRSDAIGFGVITAQGRELRRESSGFIFAHCLVSGSGDLFLGRAWRQRSRVVYAYTYLPSNLDPKGWDDMRYPDHQRTAFYGEYKCMGPGAVTNQRVNYSRVLTDSQAKHYLDLNFIYASTWLLPPPKL</sequence>
<dbReference type="InterPro" id="IPR033131">
    <property type="entry name" value="Pectinesterase_Asp_AS"/>
</dbReference>
<name>A0AB40BJC4_DIOCR</name>
<feature type="signal peptide" evidence="12">
    <location>
        <begin position="1"/>
        <end position="18"/>
    </location>
</feature>
<dbReference type="PROSITE" id="PS00503">
    <property type="entry name" value="PECTINESTERASE_2"/>
    <property type="match status" value="1"/>
</dbReference>
<dbReference type="InterPro" id="IPR012334">
    <property type="entry name" value="Pectin_lyas_fold"/>
</dbReference>